<dbReference type="CDD" id="cd07402">
    <property type="entry name" value="MPP_GpdQ"/>
    <property type="match status" value="1"/>
</dbReference>
<sequence length="316" mass="33331">MAVVPNHQIQMGQHAPASHLIAHISDTHFLGGARALYGTVDTDSPVRQALAQLERSGLRPDALVFTGDIADTGETDAYRRVRGLVEASADRLGAEVVWVMGNHDKRAAFRAELLGKAGSGAPSDAPVDAVFDLAGVRLIALDSSVPGYHHGELAQSQLDWLADVLSDPAPHGTVLALHHPPIPTMIPLMSILELRGQARLAQVIAGSDIRAILGGHLHYATTGIFAGIPVSVAAATCYTLDASAPQGELVGQRGGQSINLVHVYDDQIVHSTVPLGEFDVATRFDAAFLARMQSLSPEERTEAFSRQTDSAAGSVA</sequence>
<dbReference type="SUPFAM" id="SSF56300">
    <property type="entry name" value="Metallo-dependent phosphatases"/>
    <property type="match status" value="1"/>
</dbReference>
<dbReference type="InterPro" id="IPR026575">
    <property type="entry name" value="GpdQ/CpdA-like"/>
</dbReference>
<dbReference type="InterPro" id="IPR050884">
    <property type="entry name" value="CNP_phosphodiesterase-III"/>
</dbReference>
<dbReference type="OrthoDB" id="5241795at2"/>
<protein>
    <submittedName>
        <fullName evidence="6">Phosphodiesterase</fullName>
    </submittedName>
</protein>
<name>A0A4R9B957_9MICO</name>
<dbReference type="GO" id="GO:0046872">
    <property type="term" value="F:metal ion binding"/>
    <property type="evidence" value="ECO:0007669"/>
    <property type="project" value="UniProtKB-KW"/>
</dbReference>
<keyword evidence="2" id="KW-0378">Hydrolase</keyword>
<keyword evidence="3" id="KW-0408">Iron</keyword>
<keyword evidence="7" id="KW-1185">Reference proteome</keyword>
<dbReference type="InterPro" id="IPR004843">
    <property type="entry name" value="Calcineurin-like_PHP"/>
</dbReference>
<evidence type="ECO:0000256" key="3">
    <source>
        <dbReference type="ARBA" id="ARBA00023004"/>
    </source>
</evidence>
<feature type="domain" description="Calcineurin-like phosphoesterase" evidence="5">
    <location>
        <begin position="21"/>
        <end position="219"/>
    </location>
</feature>
<evidence type="ECO:0000256" key="4">
    <source>
        <dbReference type="ARBA" id="ARBA00025742"/>
    </source>
</evidence>
<reference evidence="6 7" key="1">
    <citation type="submission" date="2019-03" db="EMBL/GenBank/DDBJ databases">
        <title>Genomics of glacier-inhabiting Cryobacterium strains.</title>
        <authorList>
            <person name="Liu Q."/>
            <person name="Xin Y.-H."/>
        </authorList>
    </citation>
    <scope>NUCLEOTIDE SEQUENCE [LARGE SCALE GENOMIC DNA]</scope>
    <source>
        <strain evidence="6 7">Hh4</strain>
    </source>
</reference>
<dbReference type="Gene3D" id="3.60.21.10">
    <property type="match status" value="1"/>
</dbReference>
<gene>
    <name evidence="6" type="ORF">E3T48_06965</name>
</gene>
<dbReference type="Proteomes" id="UP000298313">
    <property type="component" value="Unassembled WGS sequence"/>
</dbReference>
<evidence type="ECO:0000313" key="6">
    <source>
        <dbReference type="EMBL" id="TFD78764.1"/>
    </source>
</evidence>
<evidence type="ECO:0000256" key="1">
    <source>
        <dbReference type="ARBA" id="ARBA00022723"/>
    </source>
</evidence>
<evidence type="ECO:0000256" key="2">
    <source>
        <dbReference type="ARBA" id="ARBA00022801"/>
    </source>
</evidence>
<evidence type="ECO:0000313" key="7">
    <source>
        <dbReference type="Proteomes" id="UP000298313"/>
    </source>
</evidence>
<keyword evidence="1" id="KW-0479">Metal-binding</keyword>
<evidence type="ECO:0000259" key="5">
    <source>
        <dbReference type="Pfam" id="PF00149"/>
    </source>
</evidence>
<dbReference type="PANTHER" id="PTHR42988">
    <property type="entry name" value="PHOSPHOHYDROLASE"/>
    <property type="match status" value="1"/>
</dbReference>
<comment type="similarity">
    <text evidence="4">Belongs to the cyclic nucleotide phosphodiesterase class-III family.</text>
</comment>
<dbReference type="PANTHER" id="PTHR42988:SF2">
    <property type="entry name" value="CYCLIC NUCLEOTIDE PHOSPHODIESTERASE CBUA0032-RELATED"/>
    <property type="match status" value="1"/>
</dbReference>
<dbReference type="EMBL" id="SOHH01000058">
    <property type="protein sequence ID" value="TFD78764.1"/>
    <property type="molecule type" value="Genomic_DNA"/>
</dbReference>
<dbReference type="InterPro" id="IPR029052">
    <property type="entry name" value="Metallo-depent_PP-like"/>
</dbReference>
<dbReference type="Pfam" id="PF00149">
    <property type="entry name" value="Metallophos"/>
    <property type="match status" value="1"/>
</dbReference>
<proteinExistence type="inferred from homology"/>
<dbReference type="RefSeq" id="WP_134523186.1">
    <property type="nucleotide sequence ID" value="NZ_SOHH01000058.1"/>
</dbReference>
<accession>A0A4R9B957</accession>
<comment type="caution">
    <text evidence="6">The sequence shown here is derived from an EMBL/GenBank/DDBJ whole genome shotgun (WGS) entry which is preliminary data.</text>
</comment>
<dbReference type="GO" id="GO:0004112">
    <property type="term" value="F:cyclic-nucleotide phosphodiesterase activity"/>
    <property type="evidence" value="ECO:0007669"/>
    <property type="project" value="InterPro"/>
</dbReference>
<dbReference type="AlphaFoldDB" id="A0A4R9B957"/>
<organism evidence="6 7">
    <name type="scientific">Cryobacterium fucosi</name>
    <dbReference type="NCBI Taxonomy" id="1259157"/>
    <lineage>
        <taxon>Bacteria</taxon>
        <taxon>Bacillati</taxon>
        <taxon>Actinomycetota</taxon>
        <taxon>Actinomycetes</taxon>
        <taxon>Micrococcales</taxon>
        <taxon>Microbacteriaceae</taxon>
        <taxon>Cryobacterium</taxon>
    </lineage>
</organism>